<dbReference type="Proteomes" id="UP001327957">
    <property type="component" value="Unassembled WGS sequence"/>
</dbReference>
<name>A0AAV9TLH8_9PEZI</name>
<gene>
    <name evidence="1" type="ORF">QIS74_02638</name>
</gene>
<reference evidence="1 2" key="1">
    <citation type="submission" date="2023-04" db="EMBL/GenBank/DDBJ databases">
        <title>Colletotrichum tabacum stain YC1 causing leaf anthracnose on Nicotiana tabacum(L.) cv.</title>
        <authorList>
            <person name="Ji Z."/>
            <person name="Wang M."/>
            <person name="Zhang J."/>
            <person name="Wang N."/>
            <person name="Zhou Z."/>
        </authorList>
    </citation>
    <scope>NUCLEOTIDE SEQUENCE [LARGE SCALE GENOMIC DNA]</scope>
    <source>
        <strain evidence="1 2">YC1</strain>
    </source>
</reference>
<protein>
    <recommendedName>
        <fullName evidence="3">F-box domain-containing protein</fullName>
    </recommendedName>
</protein>
<dbReference type="AlphaFoldDB" id="A0AAV9TLH8"/>
<keyword evidence="2" id="KW-1185">Reference proteome</keyword>
<organism evidence="1 2">
    <name type="scientific">Colletotrichum tabaci</name>
    <dbReference type="NCBI Taxonomy" id="1209068"/>
    <lineage>
        <taxon>Eukaryota</taxon>
        <taxon>Fungi</taxon>
        <taxon>Dikarya</taxon>
        <taxon>Ascomycota</taxon>
        <taxon>Pezizomycotina</taxon>
        <taxon>Sordariomycetes</taxon>
        <taxon>Hypocreomycetidae</taxon>
        <taxon>Glomerellales</taxon>
        <taxon>Glomerellaceae</taxon>
        <taxon>Colletotrichum</taxon>
        <taxon>Colletotrichum destructivum species complex</taxon>
    </lineage>
</organism>
<evidence type="ECO:0000313" key="2">
    <source>
        <dbReference type="Proteomes" id="UP001327957"/>
    </source>
</evidence>
<dbReference type="EMBL" id="JASAOK010000012">
    <property type="protein sequence ID" value="KAK6224311.1"/>
    <property type="molecule type" value="Genomic_DNA"/>
</dbReference>
<sequence length="159" mass="18357">MSISAAVAEMTSLTMLPTEILRNIASQLVVPRSPTPPEDDEFYKPLLEVPRRNIRALRRLSQTCRLLHDVVEPFFFTHIHCSVERIYDSDYDGEARMYDVLSRIASHPEYASHVRTLCFNMSTNTDSRQVSAKWNWFKDPEPRFLKALAQRFGLSLPKG</sequence>
<comment type="caution">
    <text evidence="1">The sequence shown here is derived from an EMBL/GenBank/DDBJ whole genome shotgun (WGS) entry which is preliminary data.</text>
</comment>
<proteinExistence type="predicted"/>
<evidence type="ECO:0000313" key="1">
    <source>
        <dbReference type="EMBL" id="KAK6224311.1"/>
    </source>
</evidence>
<evidence type="ECO:0008006" key="3">
    <source>
        <dbReference type="Google" id="ProtNLM"/>
    </source>
</evidence>
<accession>A0AAV9TLH8</accession>